<gene>
    <name evidence="10" type="ORF">SAMN05421835_10752</name>
</gene>
<evidence type="ECO:0000256" key="7">
    <source>
        <dbReference type="SAM" id="MobiDB-lite"/>
    </source>
</evidence>
<dbReference type="PANTHER" id="PTHR43045:SF1">
    <property type="entry name" value="SHIKIMATE TRANSPORTER"/>
    <property type="match status" value="1"/>
</dbReference>
<evidence type="ECO:0000256" key="8">
    <source>
        <dbReference type="SAM" id="Phobius"/>
    </source>
</evidence>
<dbReference type="PROSITE" id="PS00217">
    <property type="entry name" value="SUGAR_TRANSPORT_2"/>
    <property type="match status" value="1"/>
</dbReference>
<dbReference type="CDD" id="cd17369">
    <property type="entry name" value="MFS_ShiA_like"/>
    <property type="match status" value="1"/>
</dbReference>
<dbReference type="PROSITE" id="PS50850">
    <property type="entry name" value="MFS"/>
    <property type="match status" value="1"/>
</dbReference>
<keyword evidence="6 8" id="KW-0472">Membrane</keyword>
<keyword evidence="11" id="KW-1185">Reference proteome</keyword>
<feature type="transmembrane region" description="Helical" evidence="8">
    <location>
        <begin position="30"/>
        <end position="51"/>
    </location>
</feature>
<evidence type="ECO:0000256" key="5">
    <source>
        <dbReference type="ARBA" id="ARBA00022989"/>
    </source>
</evidence>
<evidence type="ECO:0000256" key="6">
    <source>
        <dbReference type="ARBA" id="ARBA00023136"/>
    </source>
</evidence>
<feature type="transmembrane region" description="Helical" evidence="8">
    <location>
        <begin position="352"/>
        <end position="371"/>
    </location>
</feature>
<feature type="region of interest" description="Disordered" evidence="7">
    <location>
        <begin position="1"/>
        <end position="23"/>
    </location>
</feature>
<feature type="transmembrane region" description="Helical" evidence="8">
    <location>
        <begin position="262"/>
        <end position="286"/>
    </location>
</feature>
<dbReference type="GO" id="GO:0005886">
    <property type="term" value="C:plasma membrane"/>
    <property type="evidence" value="ECO:0007669"/>
    <property type="project" value="UniProtKB-SubCell"/>
</dbReference>
<evidence type="ECO:0000313" key="10">
    <source>
        <dbReference type="EMBL" id="SFJ63825.1"/>
    </source>
</evidence>
<keyword evidence="2" id="KW-0813">Transport</keyword>
<dbReference type="SUPFAM" id="SSF103473">
    <property type="entry name" value="MFS general substrate transporter"/>
    <property type="match status" value="1"/>
</dbReference>
<dbReference type="STRING" id="115433.SAMN05421835_10752"/>
<organism evidence="10 11">
    <name type="scientific">Amycolatopsis sacchari</name>
    <dbReference type="NCBI Taxonomy" id="115433"/>
    <lineage>
        <taxon>Bacteria</taxon>
        <taxon>Bacillati</taxon>
        <taxon>Actinomycetota</taxon>
        <taxon>Actinomycetes</taxon>
        <taxon>Pseudonocardiales</taxon>
        <taxon>Pseudonocardiaceae</taxon>
        <taxon>Amycolatopsis</taxon>
    </lineage>
</organism>
<keyword evidence="3" id="KW-1003">Cell membrane</keyword>
<feature type="compositionally biased region" description="Polar residues" evidence="7">
    <location>
        <begin position="1"/>
        <end position="15"/>
    </location>
</feature>
<evidence type="ECO:0000313" key="11">
    <source>
        <dbReference type="Proteomes" id="UP000199025"/>
    </source>
</evidence>
<feature type="transmembrane region" description="Helical" evidence="8">
    <location>
        <begin position="420"/>
        <end position="440"/>
    </location>
</feature>
<dbReference type="InterPro" id="IPR020846">
    <property type="entry name" value="MFS_dom"/>
</dbReference>
<reference evidence="10 11" key="1">
    <citation type="submission" date="2016-10" db="EMBL/GenBank/DDBJ databases">
        <authorList>
            <person name="de Groot N.N."/>
        </authorList>
    </citation>
    <scope>NUCLEOTIDE SEQUENCE [LARGE SCALE GENOMIC DNA]</scope>
    <source>
        <strain evidence="10 11">DSM 44468</strain>
    </source>
</reference>
<keyword evidence="4 8" id="KW-0812">Transmembrane</keyword>
<keyword evidence="5 8" id="KW-1133">Transmembrane helix</keyword>
<comment type="subcellular location">
    <subcellularLocation>
        <location evidence="1">Cell membrane</location>
        <topology evidence="1">Multi-pass membrane protein</topology>
    </subcellularLocation>
</comment>
<evidence type="ECO:0000256" key="1">
    <source>
        <dbReference type="ARBA" id="ARBA00004651"/>
    </source>
</evidence>
<feature type="transmembrane region" description="Helical" evidence="8">
    <location>
        <begin position="298"/>
        <end position="316"/>
    </location>
</feature>
<dbReference type="Pfam" id="PF07690">
    <property type="entry name" value="MFS_1"/>
    <property type="match status" value="1"/>
</dbReference>
<proteinExistence type="predicted"/>
<feature type="transmembrane region" description="Helical" evidence="8">
    <location>
        <begin position="392"/>
        <end position="414"/>
    </location>
</feature>
<dbReference type="EMBL" id="FORP01000007">
    <property type="protein sequence ID" value="SFJ63825.1"/>
    <property type="molecule type" value="Genomic_DNA"/>
</dbReference>
<feature type="transmembrane region" description="Helical" evidence="8">
    <location>
        <begin position="136"/>
        <end position="157"/>
    </location>
</feature>
<dbReference type="RefSeq" id="WP_091507222.1">
    <property type="nucleotide sequence ID" value="NZ_FORP01000007.1"/>
</dbReference>
<feature type="transmembrane region" description="Helical" evidence="8">
    <location>
        <begin position="328"/>
        <end position="346"/>
    </location>
</feature>
<evidence type="ECO:0000256" key="3">
    <source>
        <dbReference type="ARBA" id="ARBA00022475"/>
    </source>
</evidence>
<dbReference type="InterPro" id="IPR036259">
    <property type="entry name" value="MFS_trans_sf"/>
</dbReference>
<protein>
    <submittedName>
        <fullName evidence="10">Major Facilitator Superfamily protein</fullName>
    </submittedName>
</protein>
<dbReference type="PANTHER" id="PTHR43045">
    <property type="entry name" value="SHIKIMATE TRANSPORTER"/>
    <property type="match status" value="1"/>
</dbReference>
<feature type="transmembrane region" description="Helical" evidence="8">
    <location>
        <begin position="169"/>
        <end position="191"/>
    </location>
</feature>
<dbReference type="AlphaFoldDB" id="A0A1I3SYN9"/>
<dbReference type="Proteomes" id="UP000199025">
    <property type="component" value="Unassembled WGS sequence"/>
</dbReference>
<feature type="domain" description="Major facilitator superfamily (MFS) profile" evidence="9">
    <location>
        <begin position="30"/>
        <end position="445"/>
    </location>
</feature>
<dbReference type="GO" id="GO:0022857">
    <property type="term" value="F:transmembrane transporter activity"/>
    <property type="evidence" value="ECO:0007669"/>
    <property type="project" value="InterPro"/>
</dbReference>
<feature type="transmembrane region" description="Helical" evidence="8">
    <location>
        <begin position="71"/>
        <end position="91"/>
    </location>
</feature>
<accession>A0A1I3SYN9</accession>
<dbReference type="OrthoDB" id="9066401at2"/>
<feature type="transmembrane region" description="Helical" evidence="8">
    <location>
        <begin position="103"/>
        <end position="130"/>
    </location>
</feature>
<dbReference type="InterPro" id="IPR011701">
    <property type="entry name" value="MFS"/>
</dbReference>
<evidence type="ECO:0000256" key="4">
    <source>
        <dbReference type="ARBA" id="ARBA00022692"/>
    </source>
</evidence>
<sequence length="467" mass="48893">MASPRTQPEGQSGQAETGPPPVRRRASRKLLAAGLVGSSIEWYDFFLYGTAAALVFPKVFFPHSSALTGTLLAFSTFWAGFVARPVGGVLAGHLGDKYGRKPVVVACLALMGAATFLIGCLPSAAAVGALAPSLLVTLRFVQGLAAGGQWGGIVLLLTESASPKQRGFAGTFGQTSVPVAVIISNLVFVAASGLMPDSAFLSWGWRIPFLLSVVMFAVVLYIQTKVEDTPEFRELQREVAKPDAPVVRAPLAQVIRRKGGTILLGCGLLSATNSLFYVSISGLLSYGTGKLGLQRNPLLAVVLAASVAMLVTIPWSGHLSDKLGRRPLILIGGLGVAAWAFPYFGLVNTKSLPLIFVAVAVGFVFQCLTYGPIASFLGELFAPNVRYSGASLSYQLSAIIVSGGTPFLMTALIAETGSTVAVAAYIMAMGLITFVSAWFLPETNPAEVRADPLAVPGTHLYDGKGLA</sequence>
<evidence type="ECO:0000259" key="9">
    <source>
        <dbReference type="PROSITE" id="PS50850"/>
    </source>
</evidence>
<dbReference type="Gene3D" id="1.20.1250.20">
    <property type="entry name" value="MFS general substrate transporter like domains"/>
    <property type="match status" value="2"/>
</dbReference>
<dbReference type="InterPro" id="IPR005829">
    <property type="entry name" value="Sugar_transporter_CS"/>
</dbReference>
<evidence type="ECO:0000256" key="2">
    <source>
        <dbReference type="ARBA" id="ARBA00022448"/>
    </source>
</evidence>
<name>A0A1I3SYN9_9PSEU</name>
<feature type="transmembrane region" description="Helical" evidence="8">
    <location>
        <begin position="203"/>
        <end position="222"/>
    </location>
</feature>